<evidence type="ECO:0000313" key="2">
    <source>
        <dbReference type="EMBL" id="TCL69352.1"/>
    </source>
</evidence>
<keyword evidence="3" id="KW-1185">Reference proteome</keyword>
<evidence type="ECO:0000259" key="1">
    <source>
        <dbReference type="Pfam" id="PF08984"/>
    </source>
</evidence>
<dbReference type="InterPro" id="IPR015077">
    <property type="entry name" value="DUF1858"/>
</dbReference>
<accession>A0A4R1RTN5</accession>
<dbReference type="Gene3D" id="1.10.3910.10">
    <property type="entry name" value="SP0561-like"/>
    <property type="match status" value="1"/>
</dbReference>
<reference evidence="2 3" key="1">
    <citation type="submission" date="2019-03" db="EMBL/GenBank/DDBJ databases">
        <title>Genomic Encyclopedia of Type Strains, Phase IV (KMG-IV): sequencing the most valuable type-strain genomes for metagenomic binning, comparative biology and taxonomic classification.</title>
        <authorList>
            <person name="Goeker M."/>
        </authorList>
    </citation>
    <scope>NUCLEOTIDE SEQUENCE [LARGE SCALE GENOMIC DNA]</scope>
    <source>
        <strain evidence="2 3">LX-B</strain>
    </source>
</reference>
<dbReference type="PANTHER" id="PTHR39341:SF1">
    <property type="entry name" value="DUF1858 DOMAIN-CONTAINING PROTEIN"/>
    <property type="match status" value="1"/>
</dbReference>
<name>A0A4R1RTN5_HYDET</name>
<gene>
    <name evidence="2" type="ORF">EDC14_101249</name>
</gene>
<dbReference type="PANTHER" id="PTHR39341">
    <property type="entry name" value="BSL7085 PROTEIN"/>
    <property type="match status" value="1"/>
</dbReference>
<organism evidence="2 3">
    <name type="scientific">Hydrogenispora ethanolica</name>
    <dbReference type="NCBI Taxonomy" id="1082276"/>
    <lineage>
        <taxon>Bacteria</taxon>
        <taxon>Bacillati</taxon>
        <taxon>Bacillota</taxon>
        <taxon>Hydrogenispora</taxon>
    </lineage>
</organism>
<sequence>MITKETRIIDVLRICPEASAIFEHFGMGCAGCMGMTMETIENGAKMHNIPVDELLVELNKATQ</sequence>
<dbReference type="SUPFAM" id="SSF140683">
    <property type="entry name" value="SP0561-like"/>
    <property type="match status" value="1"/>
</dbReference>
<dbReference type="EMBL" id="SLUN01000012">
    <property type="protein sequence ID" value="TCL69352.1"/>
    <property type="molecule type" value="Genomic_DNA"/>
</dbReference>
<dbReference type="InterPro" id="IPR038062">
    <property type="entry name" value="ScdA-like_N_sf"/>
</dbReference>
<feature type="domain" description="DUF1858" evidence="1">
    <location>
        <begin position="2"/>
        <end position="55"/>
    </location>
</feature>
<protein>
    <submittedName>
        <fullName evidence="2">Hybrid cluster-associated redox disulfide protein</fullName>
    </submittedName>
</protein>
<dbReference type="RefSeq" id="WP_132014372.1">
    <property type="nucleotide sequence ID" value="NZ_SLUN01000012.1"/>
</dbReference>
<dbReference type="Pfam" id="PF08984">
    <property type="entry name" value="DUF1858"/>
    <property type="match status" value="1"/>
</dbReference>
<proteinExistence type="predicted"/>
<dbReference type="InterPro" id="IPR023883">
    <property type="entry name" value="CHP03980_redox-disulphide"/>
</dbReference>
<dbReference type="NCBIfam" id="TIGR03980">
    <property type="entry name" value="prismane_assoc"/>
    <property type="match status" value="1"/>
</dbReference>
<evidence type="ECO:0000313" key="3">
    <source>
        <dbReference type="Proteomes" id="UP000295008"/>
    </source>
</evidence>
<comment type="caution">
    <text evidence="2">The sequence shown here is derived from an EMBL/GenBank/DDBJ whole genome shotgun (WGS) entry which is preliminary data.</text>
</comment>
<dbReference type="AlphaFoldDB" id="A0A4R1RTN5"/>
<dbReference type="Proteomes" id="UP000295008">
    <property type="component" value="Unassembled WGS sequence"/>
</dbReference>